<dbReference type="EMBL" id="QHBU01000131">
    <property type="protein sequence ID" value="PZR80871.1"/>
    <property type="molecule type" value="Genomic_DNA"/>
</dbReference>
<comment type="similarity">
    <text evidence="1">Belongs to the 3-oxoacid CoA-transferase subunit B family.</text>
</comment>
<dbReference type="PANTHER" id="PTHR43293">
    <property type="entry name" value="ACETATE COA-TRANSFERASE YDIF"/>
    <property type="match status" value="1"/>
</dbReference>
<dbReference type="Pfam" id="PF01144">
    <property type="entry name" value="CoA_trans"/>
    <property type="match status" value="1"/>
</dbReference>
<dbReference type="AlphaFoldDB" id="A0A2W6ASQ2"/>
<dbReference type="Gene3D" id="3.40.1080.10">
    <property type="entry name" value="Glutaconate Coenzyme A-transferase"/>
    <property type="match status" value="1"/>
</dbReference>
<sequence length="258" mass="27950">MSPDAATEASLAEICIVALAECFRGDGEILANPIGTIPMIAGRLARASFEPDLMVTDGEAALVAGDEAFAWPGGKVVEYSNPYRSMFDIVWSGRRHVIMGATQIDPYGNQNFAAIGTDYSRPKTQLIGFRGAPGNTVNNTTSYWINPHSTRVFVDQVDFVSGVGWDRALGAGTAASEFFDLRRVVTNLATLDFGGPDHRMRLLQVHPGVSVDDVRAATGFELALASPVTSSRRPTVDELTLIRTMIDPDGLRYRELPE</sequence>
<dbReference type="Proteomes" id="UP000248724">
    <property type="component" value="Unassembled WGS sequence"/>
</dbReference>
<dbReference type="SMART" id="SM00882">
    <property type="entry name" value="CoA_trans"/>
    <property type="match status" value="1"/>
</dbReference>
<evidence type="ECO:0000256" key="1">
    <source>
        <dbReference type="ARBA" id="ARBA00007047"/>
    </source>
</evidence>
<name>A0A2W6ASQ2_9BACT</name>
<organism evidence="2 3">
    <name type="scientific">Candidatus Aeolococcus gillhamiae</name>
    <dbReference type="NCBI Taxonomy" id="3127015"/>
    <lineage>
        <taxon>Bacteria</taxon>
        <taxon>Bacillati</taxon>
        <taxon>Candidatus Dormiibacterota</taxon>
        <taxon>Candidatus Dormibacteria</taxon>
        <taxon>Candidatus Aeolococcales</taxon>
        <taxon>Candidatus Aeolococcaceae</taxon>
        <taxon>Candidatus Aeolococcus</taxon>
    </lineage>
</organism>
<evidence type="ECO:0000313" key="3">
    <source>
        <dbReference type="Proteomes" id="UP000248724"/>
    </source>
</evidence>
<proteinExistence type="inferred from homology"/>
<protein>
    <submittedName>
        <fullName evidence="2">CoA-transferase</fullName>
    </submittedName>
</protein>
<dbReference type="InterPro" id="IPR037171">
    <property type="entry name" value="NagB/RpiA_transferase-like"/>
</dbReference>
<dbReference type="InterPro" id="IPR004165">
    <property type="entry name" value="CoA_trans_fam_I"/>
</dbReference>
<gene>
    <name evidence="2" type="ORF">DLM65_07250</name>
</gene>
<reference evidence="2 3" key="1">
    <citation type="journal article" date="2017" name="Nature">
        <title>Atmospheric trace gases support primary production in Antarctic desert surface soil.</title>
        <authorList>
            <person name="Ji M."/>
            <person name="Greening C."/>
            <person name="Vanwonterghem I."/>
            <person name="Carere C.R."/>
            <person name="Bay S.K."/>
            <person name="Steen J.A."/>
            <person name="Montgomery K."/>
            <person name="Lines T."/>
            <person name="Beardall J."/>
            <person name="van Dorst J."/>
            <person name="Snape I."/>
            <person name="Stott M.B."/>
            <person name="Hugenholtz P."/>
            <person name="Ferrari B.C."/>
        </authorList>
    </citation>
    <scope>NUCLEOTIDE SEQUENCE [LARGE SCALE GENOMIC DNA]</scope>
    <source>
        <strain evidence="2">RRmetagenome_bin12</strain>
    </source>
</reference>
<evidence type="ECO:0000313" key="2">
    <source>
        <dbReference type="EMBL" id="PZR80871.1"/>
    </source>
</evidence>
<accession>A0A2W6ASQ2</accession>
<dbReference type="GO" id="GO:0008410">
    <property type="term" value="F:CoA-transferase activity"/>
    <property type="evidence" value="ECO:0007669"/>
    <property type="project" value="InterPro"/>
</dbReference>
<dbReference type="PANTHER" id="PTHR43293:SF3">
    <property type="entry name" value="CHOLESTEROL RING-CLEAVING HYDROLASE IPDB SUBUNIT"/>
    <property type="match status" value="1"/>
</dbReference>
<comment type="caution">
    <text evidence="2">The sequence shown here is derived from an EMBL/GenBank/DDBJ whole genome shotgun (WGS) entry which is preliminary data.</text>
</comment>
<dbReference type="SUPFAM" id="SSF100950">
    <property type="entry name" value="NagB/RpiA/CoA transferase-like"/>
    <property type="match status" value="1"/>
</dbReference>